<comment type="caution">
    <text evidence="2">The sequence shown here is derived from an EMBL/GenBank/DDBJ whole genome shotgun (WGS) entry which is preliminary data.</text>
</comment>
<dbReference type="InterPro" id="IPR010359">
    <property type="entry name" value="IrrE_HExxH"/>
</dbReference>
<organism evidence="2 3">
    <name type="scientific">Alteriqipengyuania halimionae</name>
    <dbReference type="NCBI Taxonomy" id="1926630"/>
    <lineage>
        <taxon>Bacteria</taxon>
        <taxon>Pseudomonadati</taxon>
        <taxon>Pseudomonadota</taxon>
        <taxon>Alphaproteobacteria</taxon>
        <taxon>Sphingomonadales</taxon>
        <taxon>Erythrobacteraceae</taxon>
        <taxon>Alteriqipengyuania</taxon>
    </lineage>
</organism>
<proteinExistence type="predicted"/>
<evidence type="ECO:0000313" key="3">
    <source>
        <dbReference type="Proteomes" id="UP000429229"/>
    </source>
</evidence>
<sequence>MSQVLADRLRDLRISRDSLVSKTALGRQRASEIIGGAKATVAELRQICAGLRLPIQIFTDSSKVENNSISPLFRSARDSSAEYDITVERIALFVKASLELLPERTSPPRWLGGFQNEQRTYPAADRSSKVARLLIDPANVDGPLADLGMKLNQLEGLIVSPIEHTRYEGVSLIAGNYCFIFVSPRFSGRMLFTLGHEFGHIVTDHVDGEFAKFERSRDIGSFGKSRKSEAFVDAFSSCLLLPDTGVGKFLAFLADQKIMVEGKITDREILYIARFFGVSFDVAGLRLEALGLIPEGLTFSLSRYLREEFGSPEKRADILNISPRQKVPIPRIPSLLSDAILRAVNTGETSIGWVSNSFGYSIGEIFAQQARAS</sequence>
<dbReference type="EMBL" id="WTYR01000001">
    <property type="protein sequence ID" value="MXP09717.1"/>
    <property type="molecule type" value="Genomic_DNA"/>
</dbReference>
<dbReference type="PANTHER" id="PTHR43236:SF2">
    <property type="entry name" value="BLL0069 PROTEIN"/>
    <property type="match status" value="1"/>
</dbReference>
<dbReference type="Pfam" id="PF06114">
    <property type="entry name" value="Peptidase_M78"/>
    <property type="match status" value="1"/>
</dbReference>
<dbReference type="OrthoDB" id="9794834at2"/>
<dbReference type="PANTHER" id="PTHR43236">
    <property type="entry name" value="ANTITOXIN HIGA1"/>
    <property type="match status" value="1"/>
</dbReference>
<dbReference type="RefSeq" id="WP_160616394.1">
    <property type="nucleotide sequence ID" value="NZ_WTYR01000001.1"/>
</dbReference>
<dbReference type="InterPro" id="IPR052345">
    <property type="entry name" value="Rad_response_metalloprotease"/>
</dbReference>
<feature type="domain" description="IrrE N-terminal-like" evidence="1">
    <location>
        <begin position="179"/>
        <end position="287"/>
    </location>
</feature>
<name>A0A6I4U620_9SPHN</name>
<evidence type="ECO:0000259" key="1">
    <source>
        <dbReference type="Pfam" id="PF06114"/>
    </source>
</evidence>
<gene>
    <name evidence="2" type="ORF">GRI68_05950</name>
</gene>
<dbReference type="Proteomes" id="UP000429229">
    <property type="component" value="Unassembled WGS sequence"/>
</dbReference>
<protein>
    <submittedName>
        <fullName evidence="2">ImmA/IrrE family metallo-endopeptidase</fullName>
    </submittedName>
</protein>
<keyword evidence="3" id="KW-1185">Reference proteome</keyword>
<evidence type="ECO:0000313" key="2">
    <source>
        <dbReference type="EMBL" id="MXP09717.1"/>
    </source>
</evidence>
<dbReference type="AlphaFoldDB" id="A0A6I4U620"/>
<reference evidence="2 3" key="1">
    <citation type="submission" date="2019-12" db="EMBL/GenBank/DDBJ databases">
        <title>Genomic-based taxomic classification of the family Erythrobacteraceae.</title>
        <authorList>
            <person name="Xu L."/>
        </authorList>
    </citation>
    <scope>NUCLEOTIDE SEQUENCE [LARGE SCALE GENOMIC DNA]</scope>
    <source>
        <strain evidence="2 3">LMG 29519</strain>
    </source>
</reference>
<accession>A0A6I4U620</accession>